<dbReference type="SUPFAM" id="SSF53271">
    <property type="entry name" value="PRTase-like"/>
    <property type="match status" value="1"/>
</dbReference>
<dbReference type="Gene3D" id="3.40.50.2020">
    <property type="match status" value="1"/>
</dbReference>
<gene>
    <name evidence="3" type="ORF">UT77_C0003G0020</name>
</gene>
<dbReference type="Gene3D" id="3.30.1310.20">
    <property type="entry name" value="PRTase-like"/>
    <property type="match status" value="1"/>
</dbReference>
<comment type="caution">
    <text evidence="3">The sequence shown here is derived from an EMBL/GenBank/DDBJ whole genome shotgun (WGS) entry which is preliminary data.</text>
</comment>
<sequence length="205" mass="23124">MKLFKDRQSAGKLLANRLKDFRADLVLGIPRGGVVVAYEIAKESNLPLDVLITRKIGAPDQPELALGAIDPEGEAVWDQDLLKQFKLKIENLKLKIDDEIKEIKRREELYRQGKEFLDIDTKTVILVDDGMATGATVLAALKFLKRHEAKVILALPVASTEALEKVQNEASECIVLEVPEYFQSVGQFYYQFEPVEDEEVIQLLN</sequence>
<dbReference type="Pfam" id="PF00156">
    <property type="entry name" value="Pribosyltran"/>
    <property type="match status" value="1"/>
</dbReference>
<evidence type="ECO:0000259" key="2">
    <source>
        <dbReference type="Pfam" id="PF00156"/>
    </source>
</evidence>
<evidence type="ECO:0000313" key="3">
    <source>
        <dbReference type="EMBL" id="KKR42225.1"/>
    </source>
</evidence>
<dbReference type="AlphaFoldDB" id="A0A0G0T545"/>
<dbReference type="InterPro" id="IPR029057">
    <property type="entry name" value="PRTase-like"/>
</dbReference>
<dbReference type="InterPro" id="IPR000836">
    <property type="entry name" value="PRTase_dom"/>
</dbReference>
<evidence type="ECO:0000313" key="4">
    <source>
        <dbReference type="Proteomes" id="UP000034881"/>
    </source>
</evidence>
<evidence type="ECO:0000256" key="1">
    <source>
        <dbReference type="SAM" id="Coils"/>
    </source>
</evidence>
<keyword evidence="3" id="KW-0328">Glycosyltransferase</keyword>
<name>A0A0G0T545_9BACT</name>
<organism evidence="3 4">
    <name type="scientific">Candidatus Daviesbacteria bacterium GW2011_GWC2_40_12</name>
    <dbReference type="NCBI Taxonomy" id="1618431"/>
    <lineage>
        <taxon>Bacteria</taxon>
        <taxon>Candidatus Daviesiibacteriota</taxon>
    </lineage>
</organism>
<dbReference type="EMBL" id="LBYB01000003">
    <property type="protein sequence ID" value="KKR42225.1"/>
    <property type="molecule type" value="Genomic_DNA"/>
</dbReference>
<keyword evidence="3" id="KW-0808">Transferase</keyword>
<protein>
    <submittedName>
        <fullName evidence="3">Phosphoribosyltransferase</fullName>
    </submittedName>
</protein>
<keyword evidence="1" id="KW-0175">Coiled coil</keyword>
<feature type="domain" description="Phosphoribosyltransferase" evidence="2">
    <location>
        <begin position="11"/>
        <end position="191"/>
    </location>
</feature>
<dbReference type="Proteomes" id="UP000034881">
    <property type="component" value="Unassembled WGS sequence"/>
</dbReference>
<reference evidence="3 4" key="1">
    <citation type="journal article" date="2015" name="Nature">
        <title>rRNA introns, odd ribosomes, and small enigmatic genomes across a large radiation of phyla.</title>
        <authorList>
            <person name="Brown C.T."/>
            <person name="Hug L.A."/>
            <person name="Thomas B.C."/>
            <person name="Sharon I."/>
            <person name="Castelle C.J."/>
            <person name="Singh A."/>
            <person name="Wilkins M.J."/>
            <person name="Williams K.H."/>
            <person name="Banfield J.F."/>
        </authorList>
    </citation>
    <scope>NUCLEOTIDE SEQUENCE [LARGE SCALE GENOMIC DNA]</scope>
</reference>
<dbReference type="GO" id="GO:0016757">
    <property type="term" value="F:glycosyltransferase activity"/>
    <property type="evidence" value="ECO:0007669"/>
    <property type="project" value="UniProtKB-KW"/>
</dbReference>
<proteinExistence type="predicted"/>
<accession>A0A0G0T545</accession>
<feature type="coiled-coil region" evidence="1">
    <location>
        <begin position="82"/>
        <end position="109"/>
    </location>
</feature>
<dbReference type="CDD" id="cd06223">
    <property type="entry name" value="PRTases_typeI"/>
    <property type="match status" value="1"/>
</dbReference>